<proteinExistence type="predicted"/>
<dbReference type="Gene3D" id="3.40.190.10">
    <property type="entry name" value="Periplasmic binding protein-like II"/>
    <property type="match status" value="1"/>
</dbReference>
<evidence type="ECO:0000313" key="2">
    <source>
        <dbReference type="Proteomes" id="UP000029640"/>
    </source>
</evidence>
<dbReference type="Pfam" id="PF13531">
    <property type="entry name" value="SBP_bac_11"/>
    <property type="match status" value="1"/>
</dbReference>
<dbReference type="HOGENOM" id="CLU_2232792_0_0_6"/>
<dbReference type="SUPFAM" id="SSF53850">
    <property type="entry name" value="Periplasmic binding protein-like II"/>
    <property type="match status" value="1"/>
</dbReference>
<dbReference type="AlphaFoldDB" id="A0A095VSG9"/>
<dbReference type="eggNOG" id="COG0725">
    <property type="taxonomic scope" value="Bacteria"/>
</dbReference>
<gene>
    <name evidence="1" type="ORF">HRUBRA_01088</name>
</gene>
<name>A0A095VSG9_9GAMM</name>
<protein>
    <submittedName>
        <fullName evidence="1">Molybdenum ABC transporter, periplasmic molybdenum-binding protein ModA</fullName>
    </submittedName>
</protein>
<sequence length="105" mass="11052">MAAEAVLARPPFAGVERRLLRGASVQQAYQFQATGAAELALVARSLVSAADRRWTLIPAAWHAPIEQQAIVVTGGRESSAAAFLAHLAGSAGQARLKRDGYDPCP</sequence>
<reference evidence="1 2" key="1">
    <citation type="journal article" date="2014" name="Genome Announc.">
        <title>Genome Sequence of Gammaproteobacterial Pseudohaliea rubra Type Strain DSM 19751, Isolated from Coastal Seawater of the Mediterranean Sea.</title>
        <authorList>
            <person name="Spring S."/>
            <person name="Fiebig A."/>
            <person name="Riedel T."/>
            <person name="Goker M."/>
            <person name="Klenk H.P."/>
        </authorList>
    </citation>
    <scope>NUCLEOTIDE SEQUENCE [LARGE SCALE GENOMIC DNA]</scope>
    <source>
        <strain evidence="1 2">DSM 19751</strain>
    </source>
</reference>
<dbReference type="Proteomes" id="UP000029640">
    <property type="component" value="Unassembled WGS sequence"/>
</dbReference>
<comment type="caution">
    <text evidence="1">The sequence shown here is derived from an EMBL/GenBank/DDBJ whole genome shotgun (WGS) entry which is preliminary data.</text>
</comment>
<accession>A0A095VSG9</accession>
<dbReference type="STRING" id="1265313.HRUBRA_01088"/>
<evidence type="ECO:0000313" key="1">
    <source>
        <dbReference type="EMBL" id="KGE04315.1"/>
    </source>
</evidence>
<organism evidence="1 2">
    <name type="scientific">Pseudohaliea rubra DSM 19751</name>
    <dbReference type="NCBI Taxonomy" id="1265313"/>
    <lineage>
        <taxon>Bacteria</taxon>
        <taxon>Pseudomonadati</taxon>
        <taxon>Pseudomonadota</taxon>
        <taxon>Gammaproteobacteria</taxon>
        <taxon>Cellvibrionales</taxon>
        <taxon>Halieaceae</taxon>
        <taxon>Pseudohaliea</taxon>
    </lineage>
</organism>
<dbReference type="EMBL" id="AUVB01000029">
    <property type="protein sequence ID" value="KGE04315.1"/>
    <property type="molecule type" value="Genomic_DNA"/>
</dbReference>
<keyword evidence="2" id="KW-1185">Reference proteome</keyword>